<protein>
    <submittedName>
        <fullName evidence="3">Metalloendopeptidase-like membrane protein</fullName>
    </submittedName>
</protein>
<feature type="domain" description="M23ase beta-sheet core" evidence="2">
    <location>
        <begin position="241"/>
        <end position="331"/>
    </location>
</feature>
<dbReference type="HOGENOM" id="CLU_755853_0_0_3"/>
<dbReference type="eggNOG" id="COG0739">
    <property type="taxonomic scope" value="Bacteria"/>
</dbReference>
<dbReference type="STRING" id="1173020.Cha6605_3780"/>
<keyword evidence="1" id="KW-0732">Signal</keyword>
<dbReference type="KEGG" id="cmp:Cha6605_3780"/>
<evidence type="ECO:0000313" key="3">
    <source>
        <dbReference type="EMBL" id="AFY94751.1"/>
    </source>
</evidence>
<dbReference type="InterPro" id="IPR050570">
    <property type="entry name" value="Cell_wall_metabolism_enzyme"/>
</dbReference>
<dbReference type="AlphaFoldDB" id="K9UJY3"/>
<proteinExistence type="predicted"/>
<dbReference type="InterPro" id="IPR016047">
    <property type="entry name" value="M23ase_b-sheet_dom"/>
</dbReference>
<evidence type="ECO:0000256" key="1">
    <source>
        <dbReference type="ARBA" id="ARBA00022729"/>
    </source>
</evidence>
<sequence>MIAGTFLGADTTLARNSDSTVQDLVTNNTLKTQLLGTNRIDNPNPADILAPQTEQDISKNTEANSFSSDRVNAVATAAGATSSTTASQSQAADLAIDDDTSEAAAKHFAQREASGTQQKSTSVFASDVSNLGQHNWISSVPTDAPIEASVVIPVPPPRTQIIKVQPVTRLPRVIKSNYIPSVSKIPTIRPTSTQTTFYPPTAYVNNGETEAPTELIYPLMNPARTTSRFGWRTHPLTGTRRFHSGIDIGAPSGTPVVATATGTVVSAGWNGGYGKAIVIQHNDTLQTLYGHLSEIAVQPGQQIIQGTVIGLVGSTGNSTGPHLHFETRTPGANGWVAVDPTQDIQYAIDNLRRSMPYAGKDTRQGL</sequence>
<dbReference type="EMBL" id="CP003600">
    <property type="protein sequence ID" value="AFY94751.1"/>
    <property type="molecule type" value="Genomic_DNA"/>
</dbReference>
<evidence type="ECO:0000259" key="2">
    <source>
        <dbReference type="Pfam" id="PF01551"/>
    </source>
</evidence>
<dbReference type="PANTHER" id="PTHR21666:SF289">
    <property type="entry name" value="L-ALA--D-GLU ENDOPEPTIDASE"/>
    <property type="match status" value="1"/>
</dbReference>
<evidence type="ECO:0000313" key="4">
    <source>
        <dbReference type="Proteomes" id="UP000010366"/>
    </source>
</evidence>
<dbReference type="CDD" id="cd12797">
    <property type="entry name" value="M23_peptidase"/>
    <property type="match status" value="1"/>
</dbReference>
<gene>
    <name evidence="3" type="ORF">Cha6605_3780</name>
</gene>
<dbReference type="Proteomes" id="UP000010366">
    <property type="component" value="Chromosome"/>
</dbReference>
<name>K9UJY3_CHAP6</name>
<dbReference type="Gene3D" id="2.70.70.10">
    <property type="entry name" value="Glucose Permease (Domain IIA)"/>
    <property type="match status" value="1"/>
</dbReference>
<keyword evidence="4" id="KW-1185">Reference proteome</keyword>
<dbReference type="InterPro" id="IPR011055">
    <property type="entry name" value="Dup_hybrid_motif"/>
</dbReference>
<dbReference type="SUPFAM" id="SSF51261">
    <property type="entry name" value="Duplicated hybrid motif"/>
    <property type="match status" value="1"/>
</dbReference>
<dbReference type="PANTHER" id="PTHR21666">
    <property type="entry name" value="PEPTIDASE-RELATED"/>
    <property type="match status" value="1"/>
</dbReference>
<organism evidence="3 4">
    <name type="scientific">Chamaesiphon minutus (strain ATCC 27169 / PCC 6605)</name>
    <dbReference type="NCBI Taxonomy" id="1173020"/>
    <lineage>
        <taxon>Bacteria</taxon>
        <taxon>Bacillati</taxon>
        <taxon>Cyanobacteriota</taxon>
        <taxon>Cyanophyceae</taxon>
        <taxon>Gomontiellales</taxon>
        <taxon>Chamaesiphonaceae</taxon>
        <taxon>Chamaesiphon</taxon>
    </lineage>
</organism>
<reference evidence="3 4" key="1">
    <citation type="submission" date="2012-05" db="EMBL/GenBank/DDBJ databases">
        <title>Finished chromosome of genome of Chamaesiphon sp. PCC 6605.</title>
        <authorList>
            <consortium name="US DOE Joint Genome Institute"/>
            <person name="Gugger M."/>
            <person name="Coursin T."/>
            <person name="Rippka R."/>
            <person name="Tandeau De Marsac N."/>
            <person name="Huntemann M."/>
            <person name="Wei C.-L."/>
            <person name="Han J."/>
            <person name="Detter J.C."/>
            <person name="Han C."/>
            <person name="Tapia R."/>
            <person name="Chen A."/>
            <person name="Kyrpides N."/>
            <person name="Mavromatis K."/>
            <person name="Markowitz V."/>
            <person name="Szeto E."/>
            <person name="Ivanova N."/>
            <person name="Pagani I."/>
            <person name="Pati A."/>
            <person name="Goodwin L."/>
            <person name="Nordberg H.P."/>
            <person name="Cantor M.N."/>
            <person name="Hua S.X."/>
            <person name="Woyke T."/>
            <person name="Kerfeld C.A."/>
        </authorList>
    </citation>
    <scope>NUCLEOTIDE SEQUENCE [LARGE SCALE GENOMIC DNA]</scope>
    <source>
        <strain evidence="4">ATCC 27169 / PCC 6605</strain>
    </source>
</reference>
<dbReference type="Pfam" id="PF01551">
    <property type="entry name" value="Peptidase_M23"/>
    <property type="match status" value="1"/>
</dbReference>
<dbReference type="GO" id="GO:0004222">
    <property type="term" value="F:metalloendopeptidase activity"/>
    <property type="evidence" value="ECO:0007669"/>
    <property type="project" value="TreeGrafter"/>
</dbReference>
<accession>K9UJY3</accession>